<accession>D6AA97</accession>
<proteinExistence type="predicted"/>
<dbReference type="eggNOG" id="ENOG50320UQ">
    <property type="taxonomic scope" value="Bacteria"/>
</dbReference>
<feature type="compositionally biased region" description="Basic and acidic residues" evidence="1">
    <location>
        <begin position="28"/>
        <end position="41"/>
    </location>
</feature>
<sequence length="128" mass="13116">MTPHGPRAVKSPVDVPVDGTVRSGRSGRSREGRITKQRRVDPTAPPPLPGGGVLRQAGPYDAVEPACRGLGTGPAPLTTGLTAPCTHGATRAPATLGTKDAPGPETLAGVLTTRRARVPPRSHPIGDR</sequence>
<dbReference type="EMBL" id="DS999642">
    <property type="protein sequence ID" value="EFE72432.2"/>
    <property type="molecule type" value="Genomic_DNA"/>
</dbReference>
<feature type="region of interest" description="Disordered" evidence="1">
    <location>
        <begin position="81"/>
        <end position="106"/>
    </location>
</feature>
<evidence type="ECO:0000313" key="2">
    <source>
        <dbReference type="EMBL" id="EFE72432.2"/>
    </source>
</evidence>
<evidence type="ECO:0000256" key="1">
    <source>
        <dbReference type="SAM" id="MobiDB-lite"/>
    </source>
</evidence>
<reference evidence="3" key="1">
    <citation type="submission" date="2008-12" db="EMBL/GenBank/DDBJ databases">
        <title>Annotation of Streptomyces ghanaensis ATCC 14672.</title>
        <authorList>
            <consortium name="The Broad Institute Genome Sequencing Platform"/>
            <consortium name="Broad Institute Microbial Sequencing Center"/>
            <person name="Fischbach M."/>
            <person name="Ward D."/>
            <person name="Young S."/>
            <person name="Kodira C.D."/>
            <person name="Zeng Q."/>
            <person name="Koehrsen M."/>
            <person name="Godfrey P."/>
            <person name="Alvarado L."/>
            <person name="Berlin A.M."/>
            <person name="Borenstein D."/>
            <person name="Chen Z."/>
            <person name="Engels R."/>
            <person name="Freedman E."/>
            <person name="Gellesch M."/>
            <person name="Goldberg J."/>
            <person name="Griggs A."/>
            <person name="Gujja S."/>
            <person name="Heiman D.I."/>
            <person name="Hepburn T.A."/>
            <person name="Howarth C."/>
            <person name="Jen D."/>
            <person name="Larson L."/>
            <person name="Lewis B."/>
            <person name="Mehta T."/>
            <person name="Park D."/>
            <person name="Pearson M."/>
            <person name="Roberts A."/>
            <person name="Saif S."/>
            <person name="Shea T.D."/>
            <person name="Shenoy N."/>
            <person name="Sisk P."/>
            <person name="Stolte C."/>
            <person name="Sykes S.N."/>
            <person name="Walk T."/>
            <person name="White J."/>
            <person name="Yandava C."/>
            <person name="Straight P."/>
            <person name="Clardy J."/>
            <person name="Hung D."/>
            <person name="Kolter R."/>
            <person name="Mekalanos J."/>
            <person name="Walker S."/>
            <person name="Walsh C.T."/>
            <person name="Wieland B.L.C."/>
            <person name="Ilzarbe M."/>
            <person name="Galagan J."/>
            <person name="Nusbaum C."/>
            <person name="Birren B."/>
        </authorList>
    </citation>
    <scope>NUCLEOTIDE SEQUENCE [LARGE SCALE GENOMIC DNA]</scope>
    <source>
        <strain evidence="3">ATCC 14672 / DSM 40746 / JCM 4963 / KCTC 9882 / NRRL B-12104 / FH 1290</strain>
    </source>
</reference>
<dbReference type="RefSeq" id="WP_004994064.1">
    <property type="nucleotide sequence ID" value="NZ_DS999642.1"/>
</dbReference>
<dbReference type="Proteomes" id="UP000003824">
    <property type="component" value="Unassembled WGS sequence"/>
</dbReference>
<gene>
    <name evidence="2" type="ORF">SSFG_07667</name>
</gene>
<organism evidence="2 3">
    <name type="scientific">Streptomyces viridosporus (strain ATCC 14672 / DSM 40746 / JCM 4963 / KCTC 9882 / NRRL B-12104 / FH 1290)</name>
    <name type="common">Streptomyces ghanaensis</name>
    <dbReference type="NCBI Taxonomy" id="566461"/>
    <lineage>
        <taxon>Bacteria</taxon>
        <taxon>Bacillati</taxon>
        <taxon>Actinomycetota</taxon>
        <taxon>Actinomycetes</taxon>
        <taxon>Kitasatosporales</taxon>
        <taxon>Streptomycetaceae</taxon>
        <taxon>Streptomyces</taxon>
    </lineage>
</organism>
<feature type="region of interest" description="Disordered" evidence="1">
    <location>
        <begin position="1"/>
        <end position="57"/>
    </location>
</feature>
<dbReference type="AlphaFoldDB" id="D6AA97"/>
<name>D6AA97_STRV1</name>
<evidence type="ECO:0000313" key="3">
    <source>
        <dbReference type="Proteomes" id="UP000003824"/>
    </source>
</evidence>
<protein>
    <submittedName>
        <fullName evidence="2">Predicted protein</fullName>
    </submittedName>
</protein>